<dbReference type="InterPro" id="IPR053864">
    <property type="entry name" value="DUF6933"/>
</dbReference>
<keyword evidence="3" id="KW-1185">Reference proteome</keyword>
<reference evidence="2 3" key="1">
    <citation type="submission" date="2021-02" db="EMBL/GenBank/DDBJ databases">
        <title>Actinophytocola xerophila sp. nov., isolated from soil of cotton cropping field.</title>
        <authorList>
            <person name="Huang R."/>
            <person name="Chen X."/>
            <person name="Ge X."/>
            <person name="Liu W."/>
        </authorList>
    </citation>
    <scope>NUCLEOTIDE SEQUENCE [LARGE SCALE GENOMIC DNA]</scope>
    <source>
        <strain evidence="2 3">S1-96</strain>
    </source>
</reference>
<evidence type="ECO:0000259" key="1">
    <source>
        <dbReference type="Pfam" id="PF22016"/>
    </source>
</evidence>
<evidence type="ECO:0000313" key="3">
    <source>
        <dbReference type="Proteomes" id="UP001156441"/>
    </source>
</evidence>
<dbReference type="Pfam" id="PF22016">
    <property type="entry name" value="DUF6933"/>
    <property type="match status" value="1"/>
</dbReference>
<dbReference type="Proteomes" id="UP001156441">
    <property type="component" value="Unassembled WGS sequence"/>
</dbReference>
<dbReference type="RefSeq" id="WP_260195454.1">
    <property type="nucleotide sequence ID" value="NZ_JAFFZE010000026.1"/>
</dbReference>
<proteinExistence type="predicted"/>
<sequence length="157" mass="17164">MGVRRRVVVAVDPASRGTTLLGPWYATVLFWRPRAALLVNEMTLLPVLLPLAPTATLTSRIAEHISTALTVHQAPAAFVNQERQHMRTAQFGVTANRSVVGVMTEFARLADIHHHDDPAVDLVELAIRLAATPCSPLYSRNISPDRELIATLQAITS</sequence>
<comment type="caution">
    <text evidence="2">The sequence shown here is derived from an EMBL/GenBank/DDBJ whole genome shotgun (WGS) entry which is preliminary data.</text>
</comment>
<protein>
    <recommendedName>
        <fullName evidence="1">DUF6933 domain-containing protein</fullName>
    </recommendedName>
</protein>
<dbReference type="EMBL" id="JAFFZE010000026">
    <property type="protein sequence ID" value="MCT2587553.1"/>
    <property type="molecule type" value="Genomic_DNA"/>
</dbReference>
<accession>A0ABT2JIH2</accession>
<organism evidence="2 3">
    <name type="scientific">Actinophytocola gossypii</name>
    <dbReference type="NCBI Taxonomy" id="2812003"/>
    <lineage>
        <taxon>Bacteria</taxon>
        <taxon>Bacillati</taxon>
        <taxon>Actinomycetota</taxon>
        <taxon>Actinomycetes</taxon>
        <taxon>Pseudonocardiales</taxon>
        <taxon>Pseudonocardiaceae</taxon>
    </lineage>
</organism>
<name>A0ABT2JIH2_9PSEU</name>
<evidence type="ECO:0000313" key="2">
    <source>
        <dbReference type="EMBL" id="MCT2587553.1"/>
    </source>
</evidence>
<feature type="domain" description="DUF6933" evidence="1">
    <location>
        <begin position="11"/>
        <end position="147"/>
    </location>
</feature>
<gene>
    <name evidence="2" type="ORF">JT362_30980</name>
</gene>